<proteinExistence type="predicted"/>
<reference evidence="1 2" key="1">
    <citation type="submission" date="2016-08" db="EMBL/GenBank/DDBJ databases">
        <authorList>
            <person name="Seilhamer J.J."/>
        </authorList>
    </citation>
    <scope>NUCLEOTIDE SEQUENCE [LARGE SCALE GENOMIC DNA]</scope>
    <source>
        <strain evidence="1 2">KT-27</strain>
    </source>
</reference>
<sequence>MIKATDVAGFYEVKPAVDESLAVHKNAFIELMGATRESVVNAYDTLAYLAGIKSAPLEDQYKALDTSSLQSLMLSAEQAGFTVRVIDL</sequence>
<dbReference type="AlphaFoldDB" id="A0A2S3W6Z5"/>
<gene>
    <name evidence="1" type="ORF">BGP80_01530</name>
</gene>
<protein>
    <submittedName>
        <fullName evidence="1">Uncharacterized protein</fullName>
    </submittedName>
</protein>
<organism evidence="1 2">
    <name type="scientific">Pseudomonas putida</name>
    <name type="common">Arthrobacter siderocapsulatus</name>
    <dbReference type="NCBI Taxonomy" id="303"/>
    <lineage>
        <taxon>Bacteria</taxon>
        <taxon>Pseudomonadati</taxon>
        <taxon>Pseudomonadota</taxon>
        <taxon>Gammaproteobacteria</taxon>
        <taxon>Pseudomonadales</taxon>
        <taxon>Pseudomonadaceae</taxon>
        <taxon>Pseudomonas</taxon>
    </lineage>
</organism>
<accession>A0A2S3W6Z5</accession>
<reference evidence="1 2" key="2">
    <citation type="submission" date="2018-03" db="EMBL/GenBank/DDBJ databases">
        <title>Draft genome of Pseudomonas putida strain KT-27.</title>
        <authorList>
            <person name="Yoshizawa S."/>
            <person name="Khan N.H."/>
            <person name="Nishimura M."/>
            <person name="Chiura H.X."/>
            <person name="Ogura Y."/>
            <person name="Hayashi T."/>
            <person name="Kogure K."/>
        </authorList>
    </citation>
    <scope>NUCLEOTIDE SEQUENCE [LARGE SCALE GENOMIC DNA]</scope>
    <source>
        <strain evidence="1 2">KT-27</strain>
    </source>
</reference>
<name>A0A2S3W6Z5_PSEPU</name>
<comment type="caution">
    <text evidence="1">The sequence shown here is derived from an EMBL/GenBank/DDBJ whole genome shotgun (WGS) entry which is preliminary data.</text>
</comment>
<dbReference type="RefSeq" id="WP_103435260.1">
    <property type="nucleotide sequence ID" value="NZ_MIND01000018.1"/>
</dbReference>
<dbReference type="EMBL" id="MIND01000018">
    <property type="protein sequence ID" value="POF86695.1"/>
    <property type="molecule type" value="Genomic_DNA"/>
</dbReference>
<evidence type="ECO:0000313" key="2">
    <source>
        <dbReference type="Proteomes" id="UP000237194"/>
    </source>
</evidence>
<dbReference type="Proteomes" id="UP000237194">
    <property type="component" value="Unassembled WGS sequence"/>
</dbReference>
<evidence type="ECO:0000313" key="1">
    <source>
        <dbReference type="EMBL" id="POF86695.1"/>
    </source>
</evidence>